<accession>A0A9P8Y2F9</accession>
<dbReference type="InterPro" id="IPR051140">
    <property type="entry name" value="GATA_TF"/>
</dbReference>
<dbReference type="OrthoDB" id="2162994at2759"/>
<reference evidence="7" key="1">
    <citation type="journal article" date="2021" name="Nat. Commun.">
        <title>Genetic determinants of endophytism in the Arabidopsis root mycobiome.</title>
        <authorList>
            <person name="Mesny F."/>
            <person name="Miyauchi S."/>
            <person name="Thiergart T."/>
            <person name="Pickel B."/>
            <person name="Atanasova L."/>
            <person name="Karlsson M."/>
            <person name="Huettel B."/>
            <person name="Barry K.W."/>
            <person name="Haridas S."/>
            <person name="Chen C."/>
            <person name="Bauer D."/>
            <person name="Andreopoulos W."/>
            <person name="Pangilinan J."/>
            <person name="LaButti K."/>
            <person name="Riley R."/>
            <person name="Lipzen A."/>
            <person name="Clum A."/>
            <person name="Drula E."/>
            <person name="Henrissat B."/>
            <person name="Kohler A."/>
            <person name="Grigoriev I.V."/>
            <person name="Martin F.M."/>
            <person name="Hacquard S."/>
        </authorList>
    </citation>
    <scope>NUCLEOTIDE SEQUENCE</scope>
    <source>
        <strain evidence="7">MPI-CAGE-CH-0230</strain>
    </source>
</reference>
<protein>
    <recommendedName>
        <fullName evidence="6">GATA-type domain-containing protein</fullName>
    </recommendedName>
</protein>
<dbReference type="PROSITE" id="PS00344">
    <property type="entry name" value="GATA_ZN_FINGER_1"/>
    <property type="match status" value="1"/>
</dbReference>
<dbReference type="Pfam" id="PF00320">
    <property type="entry name" value="GATA"/>
    <property type="match status" value="1"/>
</dbReference>
<dbReference type="GeneID" id="70189957"/>
<dbReference type="PANTHER" id="PTHR45658:SF122">
    <property type="entry name" value="GATA ZINC FINGER DOMAIN-CONTAINING PROTEIN 6"/>
    <property type="match status" value="1"/>
</dbReference>
<evidence type="ECO:0000256" key="2">
    <source>
        <dbReference type="ARBA" id="ARBA00022771"/>
    </source>
</evidence>
<dbReference type="SMART" id="SM00401">
    <property type="entry name" value="ZnF_GATA"/>
    <property type="match status" value="1"/>
</dbReference>
<dbReference type="GO" id="GO:0043565">
    <property type="term" value="F:sequence-specific DNA binding"/>
    <property type="evidence" value="ECO:0007669"/>
    <property type="project" value="InterPro"/>
</dbReference>
<keyword evidence="8" id="KW-1185">Reference proteome</keyword>
<keyword evidence="1" id="KW-0479">Metal-binding</keyword>
<organism evidence="7 8">
    <name type="scientific">Microdochium trichocladiopsis</name>
    <dbReference type="NCBI Taxonomy" id="1682393"/>
    <lineage>
        <taxon>Eukaryota</taxon>
        <taxon>Fungi</taxon>
        <taxon>Dikarya</taxon>
        <taxon>Ascomycota</taxon>
        <taxon>Pezizomycotina</taxon>
        <taxon>Sordariomycetes</taxon>
        <taxon>Xylariomycetidae</taxon>
        <taxon>Xylariales</taxon>
        <taxon>Microdochiaceae</taxon>
        <taxon>Microdochium</taxon>
    </lineage>
</organism>
<evidence type="ECO:0000259" key="6">
    <source>
        <dbReference type="PROSITE" id="PS50114"/>
    </source>
</evidence>
<dbReference type="InterPro" id="IPR000679">
    <property type="entry name" value="Znf_GATA"/>
</dbReference>
<dbReference type="PROSITE" id="PS50114">
    <property type="entry name" value="GATA_ZN_FINGER_2"/>
    <property type="match status" value="1"/>
</dbReference>
<evidence type="ECO:0000313" key="8">
    <source>
        <dbReference type="Proteomes" id="UP000756346"/>
    </source>
</evidence>
<evidence type="ECO:0000313" key="7">
    <source>
        <dbReference type="EMBL" id="KAH7025957.1"/>
    </source>
</evidence>
<gene>
    <name evidence="7" type="ORF">B0I36DRAFT_375909</name>
</gene>
<comment type="caution">
    <text evidence="7">The sequence shown here is derived from an EMBL/GenBank/DDBJ whole genome shotgun (WGS) entry which is preliminary data.</text>
</comment>
<dbReference type="EMBL" id="JAGTJQ010000008">
    <property type="protein sequence ID" value="KAH7025957.1"/>
    <property type="molecule type" value="Genomic_DNA"/>
</dbReference>
<feature type="compositionally biased region" description="Basic and acidic residues" evidence="5">
    <location>
        <begin position="149"/>
        <end position="164"/>
    </location>
</feature>
<feature type="compositionally biased region" description="Basic and acidic residues" evidence="5">
    <location>
        <begin position="107"/>
        <end position="127"/>
    </location>
</feature>
<dbReference type="InterPro" id="IPR013088">
    <property type="entry name" value="Znf_NHR/GATA"/>
</dbReference>
<feature type="compositionally biased region" description="Polar residues" evidence="5">
    <location>
        <begin position="55"/>
        <end position="75"/>
    </location>
</feature>
<dbReference type="RefSeq" id="XP_046009174.1">
    <property type="nucleotide sequence ID" value="XM_046160411.1"/>
</dbReference>
<evidence type="ECO:0000256" key="3">
    <source>
        <dbReference type="ARBA" id="ARBA00022833"/>
    </source>
</evidence>
<name>A0A9P8Y2F9_9PEZI</name>
<evidence type="ECO:0000256" key="5">
    <source>
        <dbReference type="SAM" id="MobiDB-lite"/>
    </source>
</evidence>
<feature type="domain" description="GATA-type" evidence="6">
    <location>
        <begin position="363"/>
        <end position="415"/>
    </location>
</feature>
<dbReference type="CDD" id="cd00202">
    <property type="entry name" value="ZnF_GATA"/>
    <property type="match status" value="1"/>
</dbReference>
<feature type="region of interest" description="Disordered" evidence="5">
    <location>
        <begin position="1"/>
        <end position="225"/>
    </location>
</feature>
<dbReference type="SUPFAM" id="SSF57716">
    <property type="entry name" value="Glucocorticoid receptor-like (DNA-binding domain)"/>
    <property type="match status" value="1"/>
</dbReference>
<evidence type="ECO:0000256" key="4">
    <source>
        <dbReference type="PROSITE-ProRule" id="PRU00094"/>
    </source>
</evidence>
<dbReference type="GO" id="GO:0008270">
    <property type="term" value="F:zinc ion binding"/>
    <property type="evidence" value="ECO:0007669"/>
    <property type="project" value="UniProtKB-KW"/>
</dbReference>
<keyword evidence="3" id="KW-0862">Zinc</keyword>
<proteinExistence type="predicted"/>
<evidence type="ECO:0000256" key="1">
    <source>
        <dbReference type="ARBA" id="ARBA00022723"/>
    </source>
</evidence>
<dbReference type="Proteomes" id="UP000756346">
    <property type="component" value="Unassembled WGS sequence"/>
</dbReference>
<dbReference type="PANTHER" id="PTHR45658">
    <property type="entry name" value="GATA TRANSCRIPTION FACTOR"/>
    <property type="match status" value="1"/>
</dbReference>
<sequence>MATAALLNPSPAYPHTAPFTFSQPQHHSHHPPHPPRPPLTAVSVPGMGPPPESRTLAQDNDASQRQSLPSLSEVFSTTKTTPYSPKPAPINGLTSQAPGPSFHAAHSRQESLQDTRPPHQPLEDKFFRFTQRPDSSASAHPTGPPPYIEQRDLSKASEPLRPEPNHVAGPPAPLPPSGPRTSLSQPTQLPPGQYPLSQPSVSPRHNGPFPSYEPQGPPPPTEADYVRNRYDHTTVNRHIEAWSYQDCLNKIAWHARTVSNFAEAYSKIASEQHGGHTIPERLPSDSEVIDMLSNVDFIKQSLTNVRDLVQQSIASEKARQLGRPKHAYDGDEDVTMYADGSSNKSYGIGEVKKRRGRAAPPGRCHSCNRIDTPEWRRGPDGARTLCNACGLHYAKLERKRQMEQRSIRPKGVEDRA</sequence>
<dbReference type="Gene3D" id="3.30.50.10">
    <property type="entry name" value="Erythroid Transcription Factor GATA-1, subunit A"/>
    <property type="match status" value="1"/>
</dbReference>
<dbReference type="AlphaFoldDB" id="A0A9P8Y2F9"/>
<dbReference type="GO" id="GO:0006355">
    <property type="term" value="P:regulation of DNA-templated transcription"/>
    <property type="evidence" value="ECO:0007669"/>
    <property type="project" value="InterPro"/>
</dbReference>
<keyword evidence="2 4" id="KW-0863">Zinc-finger</keyword>